<keyword evidence="3" id="KW-1185">Reference proteome</keyword>
<dbReference type="Gene3D" id="1.10.10.10">
    <property type="entry name" value="Winged helix-like DNA-binding domain superfamily/Winged helix DNA-binding domain"/>
    <property type="match status" value="1"/>
</dbReference>
<organism evidence="2 3">
    <name type="scientific">Sphingomonas alpina</name>
    <dbReference type="NCBI Taxonomy" id="653931"/>
    <lineage>
        <taxon>Bacteria</taxon>
        <taxon>Pseudomonadati</taxon>
        <taxon>Pseudomonadota</taxon>
        <taxon>Alphaproteobacteria</taxon>
        <taxon>Sphingomonadales</taxon>
        <taxon>Sphingomonadaceae</taxon>
        <taxon>Sphingomonas</taxon>
    </lineage>
</organism>
<dbReference type="GO" id="GO:0003700">
    <property type="term" value="F:DNA-binding transcription factor activity"/>
    <property type="evidence" value="ECO:0007669"/>
    <property type="project" value="InterPro"/>
</dbReference>
<dbReference type="Proteomes" id="UP000516148">
    <property type="component" value="Chromosome"/>
</dbReference>
<dbReference type="Pfam" id="PF12802">
    <property type="entry name" value="MarR_2"/>
    <property type="match status" value="1"/>
</dbReference>
<reference evidence="2 3" key="1">
    <citation type="submission" date="2020-09" db="EMBL/GenBank/DDBJ databases">
        <title>Sphingomonas sp., a new species isolated from pork steak.</title>
        <authorList>
            <person name="Heidler von Heilborn D."/>
        </authorList>
    </citation>
    <scope>NUCLEOTIDE SEQUENCE [LARGE SCALE GENOMIC DNA]</scope>
    <source>
        <strain evidence="3">S8-3T</strain>
    </source>
</reference>
<dbReference type="RefSeq" id="WP_187763046.1">
    <property type="nucleotide sequence ID" value="NZ_JANQBJ010000013.1"/>
</dbReference>
<dbReference type="PANTHER" id="PTHR33164">
    <property type="entry name" value="TRANSCRIPTIONAL REGULATOR, MARR FAMILY"/>
    <property type="match status" value="1"/>
</dbReference>
<dbReference type="KEGG" id="spap:H3Z74_06080"/>
<evidence type="ECO:0000259" key="1">
    <source>
        <dbReference type="PROSITE" id="PS50995"/>
    </source>
</evidence>
<dbReference type="EMBL" id="CP061038">
    <property type="protein sequence ID" value="QNQ10756.1"/>
    <property type="molecule type" value="Genomic_DNA"/>
</dbReference>
<dbReference type="InterPro" id="IPR039422">
    <property type="entry name" value="MarR/SlyA-like"/>
</dbReference>
<dbReference type="InterPro" id="IPR036390">
    <property type="entry name" value="WH_DNA-bd_sf"/>
</dbReference>
<dbReference type="GO" id="GO:0006950">
    <property type="term" value="P:response to stress"/>
    <property type="evidence" value="ECO:0007669"/>
    <property type="project" value="TreeGrafter"/>
</dbReference>
<protein>
    <submittedName>
        <fullName evidence="2">Winged helix-turn-helix transcriptional regulator</fullName>
    </submittedName>
</protein>
<gene>
    <name evidence="2" type="ORF">H3Z74_06080</name>
</gene>
<sequence>MIKATDKRRGRFIYLLNVAQRRIQAAIQDANDGGTAARGGLLMALSPDTGTPMAQLGQALDLGAPALSGLIDRTSRVGLIERCPDPADGRAWIITLTPKGVTARTDAIRGARAMNDRLCDGFDDQELAIVARWLEAVREKFPKENGK</sequence>
<dbReference type="AlphaFoldDB" id="A0A7H0LM53"/>
<evidence type="ECO:0000313" key="2">
    <source>
        <dbReference type="EMBL" id="QNQ10756.1"/>
    </source>
</evidence>
<name>A0A7H0LM53_9SPHN</name>
<dbReference type="InterPro" id="IPR036388">
    <property type="entry name" value="WH-like_DNA-bd_sf"/>
</dbReference>
<dbReference type="PROSITE" id="PS50995">
    <property type="entry name" value="HTH_MARR_2"/>
    <property type="match status" value="1"/>
</dbReference>
<evidence type="ECO:0000313" key="3">
    <source>
        <dbReference type="Proteomes" id="UP000516148"/>
    </source>
</evidence>
<dbReference type="SUPFAM" id="SSF46785">
    <property type="entry name" value="Winged helix' DNA-binding domain"/>
    <property type="match status" value="1"/>
</dbReference>
<proteinExistence type="predicted"/>
<feature type="domain" description="HTH marR-type" evidence="1">
    <location>
        <begin position="9"/>
        <end position="139"/>
    </location>
</feature>
<dbReference type="PANTHER" id="PTHR33164:SF107">
    <property type="entry name" value="TRANSCRIPTIONAL REGULATORY PROTEIN"/>
    <property type="match status" value="1"/>
</dbReference>
<dbReference type="InterPro" id="IPR000835">
    <property type="entry name" value="HTH_MarR-typ"/>
</dbReference>
<accession>A0A7H0LM53</accession>
<dbReference type="SMART" id="SM00347">
    <property type="entry name" value="HTH_MARR"/>
    <property type="match status" value="1"/>
</dbReference>